<evidence type="ECO:0000256" key="2">
    <source>
        <dbReference type="SAM" id="MobiDB-lite"/>
    </source>
</evidence>
<dbReference type="AlphaFoldDB" id="A0AAV5SBJ8"/>
<protein>
    <recommendedName>
        <fullName evidence="3">BZIP domain-containing protein</fullName>
    </recommendedName>
</protein>
<sequence length="347" mass="40138">MSSIMDFNWNSESTADGAWHYGTGGQEIEWSSYRNAGFSSENYQWLLRSDPLLAPGPYESSLDWPELGPRKEALALADHSLYCLQANEIMDPYAPNDDIDYSQYGYYDDMCPNEEMQMPSTSSTPPSNGPPAIDPNHMQWLETFGPIDYDISPSDLDDTANNVDWDSWVKYLEDEEGADSKKNVIPMLPAVPKQEEDYYVPQYASIGPNKLPKEEEPTAVFNNYPVKIKEELEDVKDVKPVIGRPSSRFRFSPYEAEKPKRGRPKKIRVPEDQDKMSLNERRKAMNRDAALRYRERKKEELEQLKYEADDLEVRNQILNEQASQLQQEIRIMKIKLNSNFDLKFSFL</sequence>
<dbReference type="GO" id="GO:0003700">
    <property type="term" value="F:DNA-binding transcription factor activity"/>
    <property type="evidence" value="ECO:0007669"/>
    <property type="project" value="InterPro"/>
</dbReference>
<organism evidence="4 5">
    <name type="scientific">Pristionchus entomophagus</name>
    <dbReference type="NCBI Taxonomy" id="358040"/>
    <lineage>
        <taxon>Eukaryota</taxon>
        <taxon>Metazoa</taxon>
        <taxon>Ecdysozoa</taxon>
        <taxon>Nematoda</taxon>
        <taxon>Chromadorea</taxon>
        <taxon>Rhabditida</taxon>
        <taxon>Rhabditina</taxon>
        <taxon>Diplogasteromorpha</taxon>
        <taxon>Diplogasteroidea</taxon>
        <taxon>Neodiplogasteridae</taxon>
        <taxon>Pristionchus</taxon>
    </lineage>
</organism>
<dbReference type="EMBL" id="BTSX01000001">
    <property type="protein sequence ID" value="GMS80682.1"/>
    <property type="molecule type" value="Genomic_DNA"/>
</dbReference>
<dbReference type="CDD" id="cd14692">
    <property type="entry name" value="bZIP_ATF4"/>
    <property type="match status" value="1"/>
</dbReference>
<dbReference type="SUPFAM" id="SSF57959">
    <property type="entry name" value="Leucine zipper domain"/>
    <property type="match status" value="1"/>
</dbReference>
<gene>
    <name evidence="4" type="ORF">PENTCL1PPCAC_2857</name>
</gene>
<dbReference type="Pfam" id="PF00170">
    <property type="entry name" value="bZIP_1"/>
    <property type="match status" value="1"/>
</dbReference>
<dbReference type="InterPro" id="IPR046347">
    <property type="entry name" value="bZIP_sf"/>
</dbReference>
<dbReference type="SMART" id="SM00338">
    <property type="entry name" value="BRLZ"/>
    <property type="match status" value="1"/>
</dbReference>
<proteinExistence type="predicted"/>
<dbReference type="Gene3D" id="1.20.5.170">
    <property type="match status" value="1"/>
</dbReference>
<name>A0AAV5SBJ8_9BILA</name>
<evidence type="ECO:0000256" key="1">
    <source>
        <dbReference type="SAM" id="Coils"/>
    </source>
</evidence>
<evidence type="ECO:0000313" key="5">
    <source>
        <dbReference type="Proteomes" id="UP001432027"/>
    </source>
</evidence>
<accession>A0AAV5SBJ8</accession>
<keyword evidence="1" id="KW-0175">Coiled coil</keyword>
<feature type="coiled-coil region" evidence="1">
    <location>
        <begin position="287"/>
        <end position="335"/>
    </location>
</feature>
<dbReference type="InterPro" id="IPR004827">
    <property type="entry name" value="bZIP"/>
</dbReference>
<feature type="compositionally biased region" description="Basic and acidic residues" evidence="2">
    <location>
        <begin position="268"/>
        <end position="286"/>
    </location>
</feature>
<comment type="caution">
    <text evidence="4">The sequence shown here is derived from an EMBL/GenBank/DDBJ whole genome shotgun (WGS) entry which is preliminary data.</text>
</comment>
<feature type="region of interest" description="Disordered" evidence="2">
    <location>
        <begin position="112"/>
        <end position="136"/>
    </location>
</feature>
<feature type="region of interest" description="Disordered" evidence="2">
    <location>
        <begin position="250"/>
        <end position="286"/>
    </location>
</feature>
<reference evidence="4" key="1">
    <citation type="submission" date="2023-10" db="EMBL/GenBank/DDBJ databases">
        <title>Genome assembly of Pristionchus species.</title>
        <authorList>
            <person name="Yoshida K."/>
            <person name="Sommer R.J."/>
        </authorList>
    </citation>
    <scope>NUCLEOTIDE SEQUENCE</scope>
    <source>
        <strain evidence="4">RS0144</strain>
    </source>
</reference>
<dbReference type="Proteomes" id="UP001432027">
    <property type="component" value="Unassembled WGS sequence"/>
</dbReference>
<keyword evidence="5" id="KW-1185">Reference proteome</keyword>
<evidence type="ECO:0000313" key="4">
    <source>
        <dbReference type="EMBL" id="GMS80682.1"/>
    </source>
</evidence>
<evidence type="ECO:0000259" key="3">
    <source>
        <dbReference type="PROSITE" id="PS50217"/>
    </source>
</evidence>
<dbReference type="PROSITE" id="PS50217">
    <property type="entry name" value="BZIP"/>
    <property type="match status" value="1"/>
</dbReference>
<feature type="domain" description="BZIP" evidence="3">
    <location>
        <begin position="280"/>
        <end position="339"/>
    </location>
</feature>